<dbReference type="Proteomes" id="UP000150239">
    <property type="component" value="Segment"/>
</dbReference>
<dbReference type="Proteomes" id="UP000161967">
    <property type="component" value="Segment"/>
</dbReference>
<organism evidence="2 4">
    <name type="scientific">Porcine circovirus 2</name>
    <name type="common">PCV2</name>
    <dbReference type="NCBI Taxonomy" id="85708"/>
    <lineage>
        <taxon>Viruses</taxon>
        <taxon>Monodnaviria</taxon>
        <taxon>Shotokuvirae</taxon>
        <taxon>Cressdnaviricota</taxon>
        <taxon>Arfiviricetes</taxon>
        <taxon>Cirlivirales</taxon>
        <taxon>Circoviridae</taxon>
        <taxon>Circovirus</taxon>
        <taxon>Circovirus porcine2</taxon>
    </lineage>
</organism>
<evidence type="ECO:0000313" key="2">
    <source>
        <dbReference type="EMBL" id="AAC59470.1"/>
    </source>
</evidence>
<evidence type="ECO:0000313" key="5">
    <source>
        <dbReference type="Proteomes" id="UP000161967"/>
    </source>
</evidence>
<organismHost>
    <name type="scientific">Sus scrofa</name>
    <name type="common">Pig</name>
    <dbReference type="NCBI Taxonomy" id="9823"/>
</organismHost>
<dbReference type="EMBL" id="AF055392">
    <property type="protein sequence ID" value="AAC35315.1"/>
    <property type="molecule type" value="Genomic_DNA"/>
</dbReference>
<evidence type="ECO:0000313" key="4">
    <source>
        <dbReference type="Proteomes" id="UP000150239"/>
    </source>
</evidence>
<evidence type="ECO:0000313" key="1">
    <source>
        <dbReference type="EMBL" id="AAC35304.1"/>
    </source>
</evidence>
<proteinExistence type="predicted"/>
<name>O56133_PCV2</name>
<dbReference type="EMBL" id="AF055391">
    <property type="protein sequence ID" value="AAC35304.1"/>
    <property type="molecule type" value="Genomic_DNA"/>
</dbReference>
<dbReference type="Proteomes" id="UP000115010">
    <property type="component" value="Genome"/>
</dbReference>
<sequence length="42" mass="4646">MWLGSASSILLAGHVAAEVLPRCCRCRSALVILTAHFFRFQL</sequence>
<reference evidence="2 4" key="2">
    <citation type="journal article" date="1998" name="J. Virol.">
        <title>Nucleotide sequence of porcine circovirus associated with postweaning multisystemic wasting syndrome in pigs.</title>
        <authorList>
            <person name="Hamel A.L."/>
            <person name="Lin L.L."/>
            <person name="Nayar G.P."/>
        </authorList>
    </citation>
    <scope>NUCLEOTIDE SEQUENCE [LARGE SCALE GENOMIC DNA]</scope>
    <source>
        <strain evidence="2">Pmws PCV</strain>
    </source>
</reference>
<reference evidence="3 5" key="1">
    <citation type="journal article" date="1998" name="J. Gen. Virol.">
        <title>Characterization of novel circovirus DNAs associated with wasting syndromes in pigs.</title>
        <authorList>
            <person name="Meehan B.M."/>
            <person name="McNeilly F."/>
            <person name="Todd D."/>
            <person name="Kennedy S."/>
            <person name="Jewhurst V.A."/>
            <person name="Ellis J.A."/>
            <person name="Hassard L.E."/>
            <person name="Clark E.G."/>
            <person name="Haines D.M."/>
            <person name="Allan G.M."/>
        </authorList>
    </citation>
    <scope>NUCLEOTIDE SEQUENCE [LARGE SCALE GENOMIC DNA]</scope>
    <source>
        <strain evidence="1">Porcine circovirus Type II</strain>
    </source>
</reference>
<accession>O56133</accession>
<dbReference type="EMBL" id="AF027217">
    <property type="protein sequence ID" value="AAC59470.1"/>
    <property type="molecule type" value="Genomic_DNA"/>
</dbReference>
<evidence type="ECO:0000313" key="3">
    <source>
        <dbReference type="Proteomes" id="UP000115010"/>
    </source>
</evidence>
<protein>
    <submittedName>
        <fullName evidence="1">ORF9</fullName>
    </submittedName>
</protein>